<gene>
    <name evidence="2" type="ORF">K7C98_03080</name>
</gene>
<comment type="caution">
    <text evidence="2">The sequence shown here is derived from an EMBL/GenBank/DDBJ whole genome shotgun (WGS) entry which is preliminary data.</text>
</comment>
<evidence type="ECO:0000313" key="3">
    <source>
        <dbReference type="Proteomes" id="UP001139031"/>
    </source>
</evidence>
<accession>A0ABS7TJD1</accession>
<reference evidence="2" key="1">
    <citation type="submission" date="2021-08" db="EMBL/GenBank/DDBJ databases">
        <authorList>
            <person name="Stevens D.C."/>
        </authorList>
    </citation>
    <scope>NUCLEOTIDE SEQUENCE</scope>
    <source>
        <strain evidence="2">DSM 53165</strain>
    </source>
</reference>
<evidence type="ECO:0000313" key="2">
    <source>
        <dbReference type="EMBL" id="MBZ5708227.1"/>
    </source>
</evidence>
<keyword evidence="3" id="KW-1185">Reference proteome</keyword>
<dbReference type="RefSeq" id="WP_224189979.1">
    <property type="nucleotide sequence ID" value="NZ_JAIRAU010000001.1"/>
</dbReference>
<proteinExistence type="predicted"/>
<organism evidence="2 3">
    <name type="scientific">Nannocystis pusilla</name>
    <dbReference type="NCBI Taxonomy" id="889268"/>
    <lineage>
        <taxon>Bacteria</taxon>
        <taxon>Pseudomonadati</taxon>
        <taxon>Myxococcota</taxon>
        <taxon>Polyangia</taxon>
        <taxon>Nannocystales</taxon>
        <taxon>Nannocystaceae</taxon>
        <taxon>Nannocystis</taxon>
    </lineage>
</organism>
<evidence type="ECO:0000256" key="1">
    <source>
        <dbReference type="SAM" id="MobiDB-lite"/>
    </source>
</evidence>
<dbReference type="EMBL" id="JAIRAU010000001">
    <property type="protein sequence ID" value="MBZ5708227.1"/>
    <property type="molecule type" value="Genomic_DNA"/>
</dbReference>
<name>A0ABS7TJD1_9BACT</name>
<protein>
    <submittedName>
        <fullName evidence="2">Uncharacterized protein</fullName>
    </submittedName>
</protein>
<dbReference type="Proteomes" id="UP001139031">
    <property type="component" value="Unassembled WGS sequence"/>
</dbReference>
<sequence length="124" mass="12900">MAALRLELEITTVDPSGTMVFVEGHAPGGVQVGAMIPAGSLPARVGQRLVVSLDALDATSAPSMRERMGRSSAATERSASTPPGAATAQQAMTDVVLAAVFGSSATERERDVNEEMDALFGRRR</sequence>
<feature type="region of interest" description="Disordered" evidence="1">
    <location>
        <begin position="61"/>
        <end position="89"/>
    </location>
</feature>
<feature type="region of interest" description="Disordered" evidence="1">
    <location>
        <begin position="104"/>
        <end position="124"/>
    </location>
</feature>
<feature type="compositionally biased region" description="Low complexity" evidence="1">
    <location>
        <begin position="70"/>
        <end position="81"/>
    </location>
</feature>